<name>B8GSE5_THISH</name>
<gene>
    <name evidence="1" type="ordered locus">Tgr7_1767</name>
</gene>
<reference evidence="1 2" key="1">
    <citation type="journal article" date="2011" name="Stand. Genomic Sci.">
        <title>Complete genome sequence of 'Thioalkalivibrio sulfidophilus' HL-EbGr7.</title>
        <authorList>
            <person name="Muyzer G."/>
            <person name="Sorokin D.Y."/>
            <person name="Mavromatis K."/>
            <person name="Lapidus A."/>
            <person name="Clum A."/>
            <person name="Ivanova N."/>
            <person name="Pati A."/>
            <person name="d'Haeseleer P."/>
            <person name="Woyke T."/>
            <person name="Kyrpides N.C."/>
        </authorList>
    </citation>
    <scope>NUCLEOTIDE SEQUENCE [LARGE SCALE GENOMIC DNA]</scope>
    <source>
        <strain evidence="1 2">HL-EbGR7</strain>
    </source>
</reference>
<organism evidence="1 2">
    <name type="scientific">Thioalkalivibrio sulfidiphilus (strain HL-EbGR7)</name>
    <dbReference type="NCBI Taxonomy" id="396588"/>
    <lineage>
        <taxon>Bacteria</taxon>
        <taxon>Pseudomonadati</taxon>
        <taxon>Pseudomonadota</taxon>
        <taxon>Gammaproteobacteria</taxon>
        <taxon>Chromatiales</taxon>
        <taxon>Ectothiorhodospiraceae</taxon>
        <taxon>Thioalkalivibrio</taxon>
    </lineage>
</organism>
<dbReference type="Proteomes" id="UP000002383">
    <property type="component" value="Chromosome"/>
</dbReference>
<accession>B8GSE5</accession>
<proteinExistence type="predicted"/>
<dbReference type="EMBL" id="CP001339">
    <property type="protein sequence ID" value="ACL72849.1"/>
    <property type="molecule type" value="Genomic_DNA"/>
</dbReference>
<dbReference type="KEGG" id="tgr:Tgr7_1767"/>
<evidence type="ECO:0000313" key="1">
    <source>
        <dbReference type="EMBL" id="ACL72849.1"/>
    </source>
</evidence>
<evidence type="ECO:0000313" key="2">
    <source>
        <dbReference type="Proteomes" id="UP000002383"/>
    </source>
</evidence>
<sequence length="93" mass="11530">MDQEKNDHQVRQWVSALLWLQYKGSRWVKTESGKYITVRFDKEQRKEWFDKIPEEYRKIVRSVAIKEKKRFTELQKKTGKKYCDFMIKEKIQL</sequence>
<dbReference type="STRING" id="396588.Tgr7_1767"/>
<dbReference type="RefSeq" id="WP_012638331.1">
    <property type="nucleotide sequence ID" value="NC_011901.1"/>
</dbReference>
<dbReference type="AlphaFoldDB" id="B8GSE5"/>
<keyword evidence="2" id="KW-1185">Reference proteome</keyword>
<protein>
    <submittedName>
        <fullName evidence="1">Uncharacterized protein</fullName>
    </submittedName>
</protein>
<dbReference type="HOGENOM" id="CLU_2398663_0_0_6"/>